<dbReference type="AlphaFoldDB" id="A0A0F9K5I2"/>
<organism evidence="1">
    <name type="scientific">marine sediment metagenome</name>
    <dbReference type="NCBI Taxonomy" id="412755"/>
    <lineage>
        <taxon>unclassified sequences</taxon>
        <taxon>metagenomes</taxon>
        <taxon>ecological metagenomes</taxon>
    </lineage>
</organism>
<evidence type="ECO:0000313" key="1">
    <source>
        <dbReference type="EMBL" id="KKM77258.1"/>
    </source>
</evidence>
<gene>
    <name evidence="1" type="ORF">LCGC14_1371830</name>
</gene>
<sequence>MAEYLPELLSLEKEANDVLEQLQMLAFVGINAEEFVDEMQGHFDTYWVYYHAANVFLSEGDRDRYVQAVGRAEHSLAKITDIIDELLDSFGSPETEIKPETLSL</sequence>
<protein>
    <submittedName>
        <fullName evidence="1">Uncharacterized protein</fullName>
    </submittedName>
</protein>
<comment type="caution">
    <text evidence="1">The sequence shown here is derived from an EMBL/GenBank/DDBJ whole genome shotgun (WGS) entry which is preliminary data.</text>
</comment>
<name>A0A0F9K5I2_9ZZZZ</name>
<proteinExistence type="predicted"/>
<accession>A0A0F9K5I2</accession>
<reference evidence="1" key="1">
    <citation type="journal article" date="2015" name="Nature">
        <title>Complex archaea that bridge the gap between prokaryotes and eukaryotes.</title>
        <authorList>
            <person name="Spang A."/>
            <person name="Saw J.H."/>
            <person name="Jorgensen S.L."/>
            <person name="Zaremba-Niedzwiedzka K."/>
            <person name="Martijn J."/>
            <person name="Lind A.E."/>
            <person name="van Eijk R."/>
            <person name="Schleper C."/>
            <person name="Guy L."/>
            <person name="Ettema T.J."/>
        </authorList>
    </citation>
    <scope>NUCLEOTIDE SEQUENCE</scope>
</reference>
<dbReference type="EMBL" id="LAZR01008670">
    <property type="protein sequence ID" value="KKM77258.1"/>
    <property type="molecule type" value="Genomic_DNA"/>
</dbReference>